<protein>
    <submittedName>
        <fullName evidence="2">Uncharacterized protein</fullName>
    </submittedName>
</protein>
<dbReference type="EMBL" id="WNDS01000004">
    <property type="protein sequence ID" value="KAF1014043.1"/>
    <property type="molecule type" value="Genomic_DNA"/>
</dbReference>
<accession>A0A7V8FEU8</accession>
<organism evidence="2 3">
    <name type="scientific">Stenotrophomonas maltophilia</name>
    <name type="common">Pseudomonas maltophilia</name>
    <name type="synonym">Xanthomonas maltophilia</name>
    <dbReference type="NCBI Taxonomy" id="40324"/>
    <lineage>
        <taxon>Bacteria</taxon>
        <taxon>Pseudomonadati</taxon>
        <taxon>Pseudomonadota</taxon>
        <taxon>Gammaproteobacteria</taxon>
        <taxon>Lysobacterales</taxon>
        <taxon>Lysobacteraceae</taxon>
        <taxon>Stenotrophomonas</taxon>
        <taxon>Stenotrophomonas maltophilia group</taxon>
    </lineage>
</organism>
<reference evidence="3" key="1">
    <citation type="journal article" date="2020" name="MBio">
        <title>Horizontal gene transfer to a defensive symbiont with a reduced genome amongst a multipartite beetle microbiome.</title>
        <authorList>
            <person name="Waterworth S.C."/>
            <person name="Florez L.V."/>
            <person name="Rees E.R."/>
            <person name="Hertweck C."/>
            <person name="Kaltenpoth M."/>
            <person name="Kwan J.C."/>
        </authorList>
    </citation>
    <scope>NUCLEOTIDE SEQUENCE [LARGE SCALE GENOMIC DNA]</scope>
</reference>
<evidence type="ECO:0000256" key="1">
    <source>
        <dbReference type="SAM" id="MobiDB-lite"/>
    </source>
</evidence>
<evidence type="ECO:0000313" key="2">
    <source>
        <dbReference type="EMBL" id="KAF1014043.1"/>
    </source>
</evidence>
<dbReference type="Proteomes" id="UP000487117">
    <property type="component" value="Unassembled WGS sequence"/>
</dbReference>
<dbReference type="AlphaFoldDB" id="A0A7V8FEU8"/>
<feature type="region of interest" description="Disordered" evidence="1">
    <location>
        <begin position="155"/>
        <end position="176"/>
    </location>
</feature>
<name>A0A7V8FEU8_STEMA</name>
<sequence>MLLVSNLPGYLGRGGPYLHDLRVDGAAGSQRLLLGLVLLQKGERIEETPPRAPEVLAEGLQSVQLRYRGIDAATIQLTAWLPRWDDTRRLPLLVEVRVVPAQGAAWPPLVVALNAGGSAQPGPGNEPAHTRHRAGAGAAADCAADRAGRRIRTERARGAPAAGRAGQRCTRPGARPRRPGICAVAAAPGPTAPGLAGRWQQLPLAVRWHPHRHRRDR</sequence>
<evidence type="ECO:0000313" key="3">
    <source>
        <dbReference type="Proteomes" id="UP000487117"/>
    </source>
</evidence>
<proteinExistence type="predicted"/>
<gene>
    <name evidence="2" type="ORF">GAK31_03066</name>
</gene>
<comment type="caution">
    <text evidence="2">The sequence shown here is derived from an EMBL/GenBank/DDBJ whole genome shotgun (WGS) entry which is preliminary data.</text>
</comment>